<protein>
    <submittedName>
        <fullName evidence="3">RNA-directed DNA polymerase, eukaryota, reverse transcriptase zinc-binding domain protein</fullName>
    </submittedName>
</protein>
<keyword evidence="3" id="KW-0548">Nucleotidyltransferase</keyword>
<reference evidence="3" key="1">
    <citation type="journal article" date="2022" name="Int. J. Mol. Sci.">
        <title>Draft Genome of Tanacetum Coccineum: Genomic Comparison of Closely Related Tanacetum-Family Plants.</title>
        <authorList>
            <person name="Yamashiro T."/>
            <person name="Shiraishi A."/>
            <person name="Nakayama K."/>
            <person name="Satake H."/>
        </authorList>
    </citation>
    <scope>NUCLEOTIDE SEQUENCE</scope>
</reference>
<reference evidence="3" key="2">
    <citation type="submission" date="2022-01" db="EMBL/GenBank/DDBJ databases">
        <authorList>
            <person name="Yamashiro T."/>
            <person name="Shiraishi A."/>
            <person name="Satake H."/>
            <person name="Nakayama K."/>
        </authorList>
    </citation>
    <scope>NUCLEOTIDE SEQUENCE</scope>
</reference>
<keyword evidence="4" id="KW-1185">Reference proteome</keyword>
<keyword evidence="3" id="KW-0695">RNA-directed DNA polymerase</keyword>
<dbReference type="PANTHER" id="PTHR33116">
    <property type="entry name" value="REVERSE TRANSCRIPTASE ZINC-BINDING DOMAIN-CONTAINING PROTEIN-RELATED-RELATED"/>
    <property type="match status" value="1"/>
</dbReference>
<proteinExistence type="predicted"/>
<dbReference type="Proteomes" id="UP001151760">
    <property type="component" value="Unassembled WGS sequence"/>
</dbReference>
<keyword evidence="1" id="KW-0175">Coiled coil</keyword>
<name>A0ABQ4Z8W7_9ASTR</name>
<accession>A0ABQ4Z8W7</accession>
<sequence length="652" mass="75109">MSSCPNISAITLERYLSDHRPILLRERHFDYEPTPFRFFHYWFEMNSFDKLVKDTWNEAPVEESNAMTNMMKKLKHLKQKIREWNKDKKKSARNRKIRFKEELAYLDATIDKGKGNAEVVKQRIGVIKLLQGLENLQLLETAQKSKIKWAIEGDENSKYYHGILNKKRSQLTIRAELELEVSKEEIKRAVWDCGTDKSPGPDGFTCLRSSRGSIIVNGSPTEEFQFYKGLKQGDPLSPFLFILIMESLHISFQRVVDAGMFKRITLGPSLQLSHMFYADDAVFVGQWSDANFETIVHVLECFFRASGMRINMSKSKLMGISVEEDKVKLATSKIGCLILKPPFSYLVSKVGGLMSRIQSWNEVVDRVTAQLSKWKMKTLSIGGRLTLLKSVLGSMPIYHMSIFKVPMSVLHRLESIRCQFFNGHDLNSKKTSWVKWKNVLASKEKGGLGVSSLYALNRGLMFKWVWRFFTQNTSLWAKVIKAIHGDDGKVGKNAKSSFPSIWLDIVHEMELLKKRDIDIVNCIKIKLGNGDNTTFWEDVWHGDTAFKNLYPRMYALESCKVVDVATKLAYSSLDSSFRRVPRGGVEQEQYIEVATKTRWVKVVPIKVNVHAWKVRLDSLPMRFNISRRERFSVRYLVGGMLATWKYPLMKTG</sequence>
<dbReference type="PANTHER" id="PTHR33116:SF79">
    <property type="entry name" value="REVERSE TRANSCRIPTASE DOMAIN, ZINC FINGER, CCHC-TYPE-RELATED"/>
    <property type="match status" value="1"/>
</dbReference>
<dbReference type="InterPro" id="IPR000477">
    <property type="entry name" value="RT_dom"/>
</dbReference>
<evidence type="ECO:0000256" key="1">
    <source>
        <dbReference type="SAM" id="Coils"/>
    </source>
</evidence>
<dbReference type="EMBL" id="BQNB010011105">
    <property type="protein sequence ID" value="GJS86196.1"/>
    <property type="molecule type" value="Genomic_DNA"/>
</dbReference>
<evidence type="ECO:0000313" key="4">
    <source>
        <dbReference type="Proteomes" id="UP001151760"/>
    </source>
</evidence>
<feature type="coiled-coil region" evidence="1">
    <location>
        <begin position="67"/>
        <end position="94"/>
    </location>
</feature>
<dbReference type="InterPro" id="IPR043502">
    <property type="entry name" value="DNA/RNA_pol_sf"/>
</dbReference>
<gene>
    <name evidence="3" type="ORF">Tco_0752737</name>
</gene>
<dbReference type="SUPFAM" id="SSF56672">
    <property type="entry name" value="DNA/RNA polymerases"/>
    <property type="match status" value="1"/>
</dbReference>
<evidence type="ECO:0000259" key="2">
    <source>
        <dbReference type="Pfam" id="PF00078"/>
    </source>
</evidence>
<dbReference type="GO" id="GO:0003964">
    <property type="term" value="F:RNA-directed DNA polymerase activity"/>
    <property type="evidence" value="ECO:0007669"/>
    <property type="project" value="UniProtKB-KW"/>
</dbReference>
<evidence type="ECO:0000313" key="3">
    <source>
        <dbReference type="EMBL" id="GJS86196.1"/>
    </source>
</evidence>
<feature type="domain" description="Reverse transcriptase" evidence="2">
    <location>
        <begin position="215"/>
        <end position="318"/>
    </location>
</feature>
<comment type="caution">
    <text evidence="3">The sequence shown here is derived from an EMBL/GenBank/DDBJ whole genome shotgun (WGS) entry which is preliminary data.</text>
</comment>
<organism evidence="3 4">
    <name type="scientific">Tanacetum coccineum</name>
    <dbReference type="NCBI Taxonomy" id="301880"/>
    <lineage>
        <taxon>Eukaryota</taxon>
        <taxon>Viridiplantae</taxon>
        <taxon>Streptophyta</taxon>
        <taxon>Embryophyta</taxon>
        <taxon>Tracheophyta</taxon>
        <taxon>Spermatophyta</taxon>
        <taxon>Magnoliopsida</taxon>
        <taxon>eudicotyledons</taxon>
        <taxon>Gunneridae</taxon>
        <taxon>Pentapetalae</taxon>
        <taxon>asterids</taxon>
        <taxon>campanulids</taxon>
        <taxon>Asterales</taxon>
        <taxon>Asteraceae</taxon>
        <taxon>Asteroideae</taxon>
        <taxon>Anthemideae</taxon>
        <taxon>Anthemidinae</taxon>
        <taxon>Tanacetum</taxon>
    </lineage>
</organism>
<dbReference type="Pfam" id="PF00078">
    <property type="entry name" value="RVT_1"/>
    <property type="match status" value="1"/>
</dbReference>
<keyword evidence="3" id="KW-0808">Transferase</keyword>